<dbReference type="AlphaFoldDB" id="A0A2U3B767"/>
<name>A0A2U3B767_9VIBR</name>
<gene>
    <name evidence="1" type="ORF">DI392_14160</name>
</gene>
<dbReference type="Gene3D" id="2.40.128.30">
    <property type="entry name" value="Avidin-like"/>
    <property type="match status" value="1"/>
</dbReference>
<dbReference type="SUPFAM" id="SSF50876">
    <property type="entry name" value="Avidin/streptavidin"/>
    <property type="match status" value="1"/>
</dbReference>
<sequence>MDLVVEPTGEIFGTYSSTTGASGRYLVYGYCSPDNPTNEQGQPVALSITWRPFDSQTENDSWHWVSTYCGQLLPITNTDEPGSDNDDRSSVLSVINSLVATTRYNGAALGDYIDKLAFHKQDDVAQFQPDDIEEMFHSHSRVENPINGTWKDTVNDLQLTLSVVNEQNGLIYAELTQNNQTLTLKGFTDTLSLPYPKRQSITLSGIRKDSDSTPVSLSGYLDQQNEQLILTYWSAYGTPEAEAYLQTNACSTLFDRIQK</sequence>
<evidence type="ECO:0000313" key="2">
    <source>
        <dbReference type="Proteomes" id="UP000245362"/>
    </source>
</evidence>
<comment type="caution">
    <text evidence="1">The sequence shown here is derived from an EMBL/GenBank/DDBJ whole genome shotgun (WGS) entry which is preliminary data.</text>
</comment>
<accession>A0A2U3B767</accession>
<organism evidence="1 2">
    <name type="scientific">Vibrio albus</name>
    <dbReference type="NCBI Taxonomy" id="2200953"/>
    <lineage>
        <taxon>Bacteria</taxon>
        <taxon>Pseudomonadati</taxon>
        <taxon>Pseudomonadota</taxon>
        <taxon>Gammaproteobacteria</taxon>
        <taxon>Vibrionales</taxon>
        <taxon>Vibrionaceae</taxon>
        <taxon>Vibrio</taxon>
    </lineage>
</organism>
<proteinExistence type="predicted"/>
<dbReference type="EMBL" id="QFWT01000008">
    <property type="protein sequence ID" value="PWI32565.1"/>
    <property type="molecule type" value="Genomic_DNA"/>
</dbReference>
<dbReference type="RefSeq" id="WP_109320351.1">
    <property type="nucleotide sequence ID" value="NZ_QFWT01000008.1"/>
</dbReference>
<protein>
    <submittedName>
        <fullName evidence="1">Uncharacterized protein</fullName>
    </submittedName>
</protein>
<keyword evidence="2" id="KW-1185">Reference proteome</keyword>
<dbReference type="OrthoDB" id="6101021at2"/>
<evidence type="ECO:0000313" key="1">
    <source>
        <dbReference type="EMBL" id="PWI32565.1"/>
    </source>
</evidence>
<dbReference type="Proteomes" id="UP000245362">
    <property type="component" value="Unassembled WGS sequence"/>
</dbReference>
<reference evidence="1 2" key="1">
    <citation type="submission" date="2018-05" db="EMBL/GenBank/DDBJ databases">
        <title>Vibrio limimaris sp. nov., isolated from marine sediment.</title>
        <authorList>
            <person name="Li C.-M."/>
        </authorList>
    </citation>
    <scope>NUCLEOTIDE SEQUENCE [LARGE SCALE GENOMIC DNA]</scope>
    <source>
        <strain evidence="1 2">E4404</strain>
    </source>
</reference>
<dbReference type="InterPro" id="IPR036896">
    <property type="entry name" value="Avidin-like_sf"/>
</dbReference>